<dbReference type="SUPFAM" id="SSF50630">
    <property type="entry name" value="Acid proteases"/>
    <property type="match status" value="1"/>
</dbReference>
<evidence type="ECO:0008006" key="2">
    <source>
        <dbReference type="Google" id="ProtNLM"/>
    </source>
</evidence>
<dbReference type="EMBL" id="DRZM01000031">
    <property type="protein sequence ID" value="HHP04296.1"/>
    <property type="molecule type" value="Genomic_DNA"/>
</dbReference>
<dbReference type="Gene3D" id="2.40.70.10">
    <property type="entry name" value="Acid Proteases"/>
    <property type="match status" value="1"/>
</dbReference>
<comment type="caution">
    <text evidence="1">The sequence shown here is derived from an EMBL/GenBank/DDBJ whole genome shotgun (WGS) entry which is preliminary data.</text>
</comment>
<protein>
    <recommendedName>
        <fullName evidence="2">Peptidase A2 domain-containing protein</fullName>
    </recommendedName>
</protein>
<organism evidence="1">
    <name type="scientific">Thermofilum pendens</name>
    <dbReference type="NCBI Taxonomy" id="2269"/>
    <lineage>
        <taxon>Archaea</taxon>
        <taxon>Thermoproteota</taxon>
        <taxon>Thermoprotei</taxon>
        <taxon>Thermofilales</taxon>
        <taxon>Thermofilaceae</taxon>
        <taxon>Thermofilum</taxon>
    </lineage>
</organism>
<gene>
    <name evidence="1" type="ORF">ENM88_00925</name>
</gene>
<dbReference type="InterPro" id="IPR021109">
    <property type="entry name" value="Peptidase_aspartic_dom_sf"/>
</dbReference>
<reference evidence="1" key="1">
    <citation type="journal article" date="2020" name="mSystems">
        <title>Genome- and Community-Level Interaction Insights into Carbon Utilization and Element Cycling Functions of Hydrothermarchaeota in Hydrothermal Sediment.</title>
        <authorList>
            <person name="Zhou Z."/>
            <person name="Liu Y."/>
            <person name="Xu W."/>
            <person name="Pan J."/>
            <person name="Luo Z.H."/>
            <person name="Li M."/>
        </authorList>
    </citation>
    <scope>NUCLEOTIDE SEQUENCE [LARGE SCALE GENOMIC DNA]</scope>
    <source>
        <strain evidence="1">SpSt-1125</strain>
    </source>
</reference>
<name>A0A7J3X542_THEPE</name>
<proteinExistence type="predicted"/>
<dbReference type="AlphaFoldDB" id="A0A7J3X542"/>
<sequence length="121" mass="12782">MRESGYSAVALVDTGARTTLIDRLLAERAGVEYTGRELSFVSISGHVVKALEAVVPELEVEGEALRYEAVVVAEIPGRVKEALRGSGVDESVVVGILTLERASIVPDAATGTLRGVESFIL</sequence>
<dbReference type="Pfam" id="PF13650">
    <property type="entry name" value="Asp_protease_2"/>
    <property type="match status" value="1"/>
</dbReference>
<accession>A0A7J3X542</accession>
<evidence type="ECO:0000313" key="1">
    <source>
        <dbReference type="EMBL" id="HHP04296.1"/>
    </source>
</evidence>